<accession>A0ABQ5B0N4</accession>
<keyword evidence="3" id="KW-1185">Reference proteome</keyword>
<proteinExistence type="predicted"/>
<evidence type="ECO:0000313" key="3">
    <source>
        <dbReference type="Proteomes" id="UP001151760"/>
    </source>
</evidence>
<gene>
    <name evidence="2" type="ORF">Tco_0842943</name>
</gene>
<dbReference type="Proteomes" id="UP001151760">
    <property type="component" value="Unassembled WGS sequence"/>
</dbReference>
<name>A0ABQ5B0N4_9ASTR</name>
<reference evidence="2" key="2">
    <citation type="submission" date="2022-01" db="EMBL/GenBank/DDBJ databases">
        <authorList>
            <person name="Yamashiro T."/>
            <person name="Shiraishi A."/>
            <person name="Satake H."/>
            <person name="Nakayama K."/>
        </authorList>
    </citation>
    <scope>NUCLEOTIDE SEQUENCE</scope>
</reference>
<comment type="caution">
    <text evidence="2">The sequence shown here is derived from an EMBL/GenBank/DDBJ whole genome shotgun (WGS) entry which is preliminary data.</text>
</comment>
<dbReference type="EMBL" id="BQNB010012834">
    <property type="protein sequence ID" value="GJT08481.1"/>
    <property type="molecule type" value="Genomic_DNA"/>
</dbReference>
<evidence type="ECO:0000313" key="2">
    <source>
        <dbReference type="EMBL" id="GJT08481.1"/>
    </source>
</evidence>
<sequence length="98" mass="10229">MLPFRRRPILGVAVVQWLDGDGWLCGVVRLWGGGDGVDEVVTMGTVVGMTRGGDGSGCHEDEGGDDGGGFGCGRKSPVSHPAKAETRGITRMDIITTQ</sequence>
<feature type="region of interest" description="Disordered" evidence="1">
    <location>
        <begin position="51"/>
        <end position="98"/>
    </location>
</feature>
<organism evidence="2 3">
    <name type="scientific">Tanacetum coccineum</name>
    <dbReference type="NCBI Taxonomy" id="301880"/>
    <lineage>
        <taxon>Eukaryota</taxon>
        <taxon>Viridiplantae</taxon>
        <taxon>Streptophyta</taxon>
        <taxon>Embryophyta</taxon>
        <taxon>Tracheophyta</taxon>
        <taxon>Spermatophyta</taxon>
        <taxon>Magnoliopsida</taxon>
        <taxon>eudicotyledons</taxon>
        <taxon>Gunneridae</taxon>
        <taxon>Pentapetalae</taxon>
        <taxon>asterids</taxon>
        <taxon>campanulids</taxon>
        <taxon>Asterales</taxon>
        <taxon>Asteraceae</taxon>
        <taxon>Asteroideae</taxon>
        <taxon>Anthemideae</taxon>
        <taxon>Anthemidinae</taxon>
        <taxon>Tanacetum</taxon>
    </lineage>
</organism>
<reference evidence="2" key="1">
    <citation type="journal article" date="2022" name="Int. J. Mol. Sci.">
        <title>Draft Genome of Tanacetum Coccineum: Genomic Comparison of Closely Related Tanacetum-Family Plants.</title>
        <authorList>
            <person name="Yamashiro T."/>
            <person name="Shiraishi A."/>
            <person name="Nakayama K."/>
            <person name="Satake H."/>
        </authorList>
    </citation>
    <scope>NUCLEOTIDE SEQUENCE</scope>
</reference>
<protein>
    <submittedName>
        <fullName evidence="2">Uncharacterized protein</fullName>
    </submittedName>
</protein>
<evidence type="ECO:0000256" key="1">
    <source>
        <dbReference type="SAM" id="MobiDB-lite"/>
    </source>
</evidence>